<dbReference type="AlphaFoldDB" id="A0A1W5D901"/>
<keyword evidence="3" id="KW-1185">Reference proteome</keyword>
<feature type="compositionally biased region" description="Basic and acidic residues" evidence="1">
    <location>
        <begin position="1"/>
        <end position="16"/>
    </location>
</feature>
<feature type="compositionally biased region" description="Polar residues" evidence="1">
    <location>
        <begin position="241"/>
        <end position="256"/>
    </location>
</feature>
<dbReference type="EMBL" id="FWEW01003499">
    <property type="protein sequence ID" value="SLM39402.1"/>
    <property type="molecule type" value="Genomic_DNA"/>
</dbReference>
<organism evidence="2 3">
    <name type="scientific">Lasallia pustulata</name>
    <dbReference type="NCBI Taxonomy" id="136370"/>
    <lineage>
        <taxon>Eukaryota</taxon>
        <taxon>Fungi</taxon>
        <taxon>Dikarya</taxon>
        <taxon>Ascomycota</taxon>
        <taxon>Pezizomycotina</taxon>
        <taxon>Lecanoromycetes</taxon>
        <taxon>OSLEUM clade</taxon>
        <taxon>Umbilicariomycetidae</taxon>
        <taxon>Umbilicariales</taxon>
        <taxon>Umbilicariaceae</taxon>
        <taxon>Lasallia</taxon>
    </lineage>
</organism>
<accession>A0A1W5D901</accession>
<feature type="compositionally biased region" description="Polar residues" evidence="1">
    <location>
        <begin position="197"/>
        <end position="210"/>
    </location>
</feature>
<feature type="compositionally biased region" description="Polar residues" evidence="1">
    <location>
        <begin position="166"/>
        <end position="177"/>
    </location>
</feature>
<feature type="compositionally biased region" description="Basic and acidic residues" evidence="1">
    <location>
        <begin position="418"/>
        <end position="428"/>
    </location>
</feature>
<feature type="compositionally biased region" description="Acidic residues" evidence="1">
    <location>
        <begin position="138"/>
        <end position="152"/>
    </location>
</feature>
<evidence type="ECO:0000313" key="2">
    <source>
        <dbReference type="EMBL" id="SLM39402.1"/>
    </source>
</evidence>
<reference evidence="3" key="1">
    <citation type="submission" date="2017-03" db="EMBL/GenBank/DDBJ databases">
        <authorList>
            <person name="Sharma R."/>
            <person name="Thines M."/>
        </authorList>
    </citation>
    <scope>NUCLEOTIDE SEQUENCE [LARGE SCALE GENOMIC DNA]</scope>
</reference>
<name>A0A1W5D901_9LECA</name>
<evidence type="ECO:0000313" key="3">
    <source>
        <dbReference type="Proteomes" id="UP000192927"/>
    </source>
</evidence>
<proteinExistence type="predicted"/>
<protein>
    <submittedName>
        <fullName evidence="2">Uncharacterized protein</fullName>
    </submittedName>
</protein>
<feature type="region of interest" description="Disordered" evidence="1">
    <location>
        <begin position="1"/>
        <end position="32"/>
    </location>
</feature>
<feature type="compositionally biased region" description="Polar residues" evidence="1">
    <location>
        <begin position="85"/>
        <end position="107"/>
    </location>
</feature>
<feature type="compositionally biased region" description="Polar residues" evidence="1">
    <location>
        <begin position="122"/>
        <end position="131"/>
    </location>
</feature>
<feature type="compositionally biased region" description="Acidic residues" evidence="1">
    <location>
        <begin position="433"/>
        <end position="453"/>
    </location>
</feature>
<dbReference type="Proteomes" id="UP000192927">
    <property type="component" value="Unassembled WGS sequence"/>
</dbReference>
<feature type="region of interest" description="Disordered" evidence="1">
    <location>
        <begin position="45"/>
        <end position="473"/>
    </location>
</feature>
<evidence type="ECO:0000256" key="1">
    <source>
        <dbReference type="SAM" id="MobiDB-lite"/>
    </source>
</evidence>
<sequence>MSGALDPRELRDERARPPTARQRAALSKIAREADHSRAIEALKKRREAALAAQGGDQIQVPSSQPTKPTEGARPPTRARDRPAMTSAQALPSELGSQEQNTPATESSVLAIAKFKRRPRQPSILQLVQQQDNHAKEQGDDEDLDDFLPDDESTPFLVSKTKPRIQDTPTLSSPSSEHLPTLDQSRKRKLTSPDIQVPRSQSLVDRPTTPTVRDLGISDTYSIPGDEPELPTRHLFHAPSPQFHSDTLAPPQSSSPLRASPQHKRPTRNRPPAKSLPRVRAGRKNPGRKTVTILASDPEEPPPEASEHPSPAQPSQKRNVLAPKTLSSATLQNLLPRRRHHRRHAGEFDIPSSGEEVIDTTGLDEDQDELSHVAIARRVVVKKNPAKTPGSKKRVANATVGKKTVQAKGKGPTRTYARKVSDKENKPRTTSEGGEQEESLGPVGDDDDAGDAEGEAGRAGPTRNSPSGTELQRLAEYFREVDKFALNFVEDKGSSSRSSQRDWR</sequence>
<feature type="compositionally biased region" description="Acidic residues" evidence="1">
    <location>
        <begin position="355"/>
        <end position="367"/>
    </location>
</feature>
<feature type="compositionally biased region" description="Basic residues" evidence="1">
    <location>
        <begin position="378"/>
        <end position="394"/>
    </location>
</feature>